<organism evidence="4 5">
    <name type="scientific">Nocardiopsis endophytica</name>
    <dbReference type="NCBI Taxonomy" id="3018445"/>
    <lineage>
        <taxon>Bacteria</taxon>
        <taxon>Bacillati</taxon>
        <taxon>Actinomycetota</taxon>
        <taxon>Actinomycetes</taxon>
        <taxon>Streptosporangiales</taxon>
        <taxon>Nocardiopsidaceae</taxon>
        <taxon>Nocardiopsis</taxon>
    </lineage>
</organism>
<evidence type="ECO:0000256" key="2">
    <source>
        <dbReference type="SAM" id="Phobius"/>
    </source>
</evidence>
<dbReference type="PANTHER" id="PTHR30590:SF2">
    <property type="entry name" value="INNER MEMBRANE PROTEIN"/>
    <property type="match status" value="1"/>
</dbReference>
<keyword evidence="2" id="KW-0472">Membrane</keyword>
<dbReference type="PANTHER" id="PTHR30590">
    <property type="entry name" value="INNER MEMBRANE PROTEIN"/>
    <property type="match status" value="1"/>
</dbReference>
<dbReference type="EMBL" id="JAQFWQ010000005">
    <property type="protein sequence ID" value="MDA2809552.1"/>
    <property type="molecule type" value="Genomic_DNA"/>
</dbReference>
<feature type="transmembrane region" description="Helical" evidence="2">
    <location>
        <begin position="157"/>
        <end position="176"/>
    </location>
</feature>
<comment type="caution">
    <text evidence="4">The sequence shown here is derived from an EMBL/GenBank/DDBJ whole genome shotgun (WGS) entry which is preliminary data.</text>
</comment>
<feature type="region of interest" description="Disordered" evidence="1">
    <location>
        <begin position="1"/>
        <end position="22"/>
    </location>
</feature>
<keyword evidence="2" id="KW-0812">Transmembrane</keyword>
<dbReference type="InterPro" id="IPR007349">
    <property type="entry name" value="DUF418"/>
</dbReference>
<feature type="transmembrane region" description="Helical" evidence="2">
    <location>
        <begin position="346"/>
        <end position="364"/>
    </location>
</feature>
<feature type="transmembrane region" description="Helical" evidence="2">
    <location>
        <begin position="233"/>
        <end position="253"/>
    </location>
</feature>
<dbReference type="Proteomes" id="UP001527866">
    <property type="component" value="Unassembled WGS sequence"/>
</dbReference>
<keyword evidence="5" id="KW-1185">Reference proteome</keyword>
<evidence type="ECO:0000256" key="1">
    <source>
        <dbReference type="SAM" id="MobiDB-lite"/>
    </source>
</evidence>
<protein>
    <submittedName>
        <fullName evidence="4">DUF418 domain-containing protein</fullName>
    </submittedName>
</protein>
<proteinExistence type="predicted"/>
<feature type="transmembrane region" description="Helical" evidence="2">
    <location>
        <begin position="135"/>
        <end position="150"/>
    </location>
</feature>
<feature type="transmembrane region" description="Helical" evidence="2">
    <location>
        <begin position="321"/>
        <end position="340"/>
    </location>
</feature>
<feature type="domain" description="DUF418" evidence="3">
    <location>
        <begin position="221"/>
        <end position="386"/>
    </location>
</feature>
<sequence>MALARPSERAPGGTGALPSSQRSLAPDLARGVMLLVIATAHAHLFAEISTGVGTQISGLWDRLATGTMAVLADLRGYPMFAALFGYGLAQIHRRRTEQGRDWPWTRKLLRRRGLWLLAFGAVHVALLFFGDILSVYGLLALVFVGTLRLSDRALLRTAFAALAVAAVFVFATRLASDGAAMTPEIPAGIAGEFLFRLTMWPFMVAFMGAATVFPFLIGMWAARRRLLENPDRYLPLLRGTAAIGIPLAVLGGLPEALVRNGMWADPTPLAASLVALLHQVTGFAGGFGYAALIALVAVRISRRPRPGPVATALAALGQRSLTFYLLQSVAWAVLFASYGLGLEVSTAVGVGIGIAVWAATVVLADLMRRADMRGPAEVALRRLTYGTRDRQAA</sequence>
<feature type="transmembrane region" description="Helical" evidence="2">
    <location>
        <begin position="200"/>
        <end position="221"/>
    </location>
</feature>
<evidence type="ECO:0000313" key="5">
    <source>
        <dbReference type="Proteomes" id="UP001527866"/>
    </source>
</evidence>
<dbReference type="InterPro" id="IPR052529">
    <property type="entry name" value="Bact_Transport_Assoc"/>
</dbReference>
<accession>A0ABT4TXY2</accession>
<reference evidence="4 5" key="1">
    <citation type="submission" date="2023-01" db="EMBL/GenBank/DDBJ databases">
        <title>Draft genome sequence of Nocardiopsis sp. RSe5-2 isolated from halophytes.</title>
        <authorList>
            <person name="Duangmal K."/>
            <person name="Chantavorakit T."/>
        </authorList>
    </citation>
    <scope>NUCLEOTIDE SEQUENCE [LARGE SCALE GENOMIC DNA]</scope>
    <source>
        <strain evidence="4 5">RSe5-2</strain>
    </source>
</reference>
<dbReference type="Pfam" id="PF04235">
    <property type="entry name" value="DUF418"/>
    <property type="match status" value="1"/>
</dbReference>
<keyword evidence="2" id="KW-1133">Transmembrane helix</keyword>
<feature type="transmembrane region" description="Helical" evidence="2">
    <location>
        <begin position="273"/>
        <end position="300"/>
    </location>
</feature>
<gene>
    <name evidence="4" type="ORF">O4J56_02770</name>
</gene>
<name>A0ABT4TXY2_9ACTN</name>
<evidence type="ECO:0000259" key="3">
    <source>
        <dbReference type="Pfam" id="PF04235"/>
    </source>
</evidence>
<evidence type="ECO:0000313" key="4">
    <source>
        <dbReference type="EMBL" id="MDA2809552.1"/>
    </source>
</evidence>